<dbReference type="RefSeq" id="WP_260729062.1">
    <property type="nucleotide sequence ID" value="NZ_BAAABS010000012.1"/>
</dbReference>
<gene>
    <name evidence="2" type="ORF">Drose_16270</name>
</gene>
<proteinExistence type="predicted"/>
<protein>
    <submittedName>
        <fullName evidence="2">Uncharacterized protein</fullName>
    </submittedName>
</protein>
<accession>A0ABY5ZBZ2</accession>
<evidence type="ECO:0000313" key="3">
    <source>
        <dbReference type="Proteomes" id="UP001058271"/>
    </source>
</evidence>
<dbReference type="EMBL" id="CP073721">
    <property type="protein sequence ID" value="UWZ39636.1"/>
    <property type="molecule type" value="Genomic_DNA"/>
</dbReference>
<evidence type="ECO:0000313" key="2">
    <source>
        <dbReference type="EMBL" id="UWZ39636.1"/>
    </source>
</evidence>
<organism evidence="2 3">
    <name type="scientific">Dactylosporangium roseum</name>
    <dbReference type="NCBI Taxonomy" id="47989"/>
    <lineage>
        <taxon>Bacteria</taxon>
        <taxon>Bacillati</taxon>
        <taxon>Actinomycetota</taxon>
        <taxon>Actinomycetes</taxon>
        <taxon>Micromonosporales</taxon>
        <taxon>Micromonosporaceae</taxon>
        <taxon>Dactylosporangium</taxon>
    </lineage>
</organism>
<name>A0ABY5ZBZ2_9ACTN</name>
<dbReference type="Proteomes" id="UP001058271">
    <property type="component" value="Chromosome"/>
</dbReference>
<reference evidence="2" key="1">
    <citation type="submission" date="2021-04" db="EMBL/GenBank/DDBJ databases">
        <title>Biosynthetic gene clusters of Dactylosporangioum roseum.</title>
        <authorList>
            <person name="Hartkoorn R.C."/>
            <person name="Beaudoing E."/>
            <person name="Hot D."/>
            <person name="Moureu S."/>
        </authorList>
    </citation>
    <scope>NUCLEOTIDE SEQUENCE</scope>
    <source>
        <strain evidence="2">NRRL B-16295</strain>
    </source>
</reference>
<keyword evidence="3" id="KW-1185">Reference proteome</keyword>
<feature type="region of interest" description="Disordered" evidence="1">
    <location>
        <begin position="1"/>
        <end position="32"/>
    </location>
</feature>
<evidence type="ECO:0000256" key="1">
    <source>
        <dbReference type="SAM" id="MobiDB-lite"/>
    </source>
</evidence>
<sequence length="87" mass="9585">MSWLGWATRQRPARSGRSCTRPGVDPAPRRTGPTWQQFLTAQAHTTLACDVFAVDTVLLKRVYALFFIELATHRVHTVGVTAHPAGA</sequence>